<keyword evidence="3" id="KW-0720">Serine protease</keyword>
<evidence type="ECO:0000313" key="6">
    <source>
        <dbReference type="EMBL" id="CAG4931380.1"/>
    </source>
</evidence>
<organism evidence="6 7">
    <name type="scientific">Parnassius apollo</name>
    <name type="common">Apollo butterfly</name>
    <name type="synonym">Papilio apollo</name>
    <dbReference type="NCBI Taxonomy" id="110799"/>
    <lineage>
        <taxon>Eukaryota</taxon>
        <taxon>Metazoa</taxon>
        <taxon>Ecdysozoa</taxon>
        <taxon>Arthropoda</taxon>
        <taxon>Hexapoda</taxon>
        <taxon>Insecta</taxon>
        <taxon>Pterygota</taxon>
        <taxon>Neoptera</taxon>
        <taxon>Endopterygota</taxon>
        <taxon>Lepidoptera</taxon>
        <taxon>Glossata</taxon>
        <taxon>Ditrysia</taxon>
        <taxon>Papilionoidea</taxon>
        <taxon>Papilionidae</taxon>
        <taxon>Parnassiinae</taxon>
        <taxon>Parnassini</taxon>
        <taxon>Parnassius</taxon>
        <taxon>Parnassius</taxon>
    </lineage>
</organism>
<dbReference type="PANTHER" id="PTHR24276">
    <property type="entry name" value="POLYSERASE-RELATED"/>
    <property type="match status" value="1"/>
</dbReference>
<dbReference type="GO" id="GO:0004252">
    <property type="term" value="F:serine-type endopeptidase activity"/>
    <property type="evidence" value="ECO:0007669"/>
    <property type="project" value="InterPro"/>
</dbReference>
<feature type="domain" description="Peptidase S1" evidence="5">
    <location>
        <begin position="1"/>
        <end position="179"/>
    </location>
</feature>
<dbReference type="InterPro" id="IPR001254">
    <property type="entry name" value="Trypsin_dom"/>
</dbReference>
<dbReference type="GO" id="GO:0006508">
    <property type="term" value="P:proteolysis"/>
    <property type="evidence" value="ECO:0007669"/>
    <property type="project" value="UniProtKB-KW"/>
</dbReference>
<keyword evidence="7" id="KW-1185">Reference proteome</keyword>
<dbReference type="PANTHER" id="PTHR24276:SF91">
    <property type="entry name" value="AT26814P-RELATED"/>
    <property type="match status" value="1"/>
</dbReference>
<keyword evidence="4" id="KW-1015">Disulfide bond</keyword>
<sequence>MVTCGSESRILAFAGHENINKAMVTRRGKSILFHENYIDIAHIYDIGLIFLERGLPLGNTMKRVILTKQNSVGLTAVVAGWGLINDVTRERTHILRSAKQDIRPIDTCFVDRRRLPGMTCAGSTNMYLPRPTVGDSGSALVIENNKQIGLVSFRFTLRPGLVFYTNTSYFYDWIKENSQFLLQCKINNAQNEKRHYYELN</sequence>
<evidence type="ECO:0000256" key="3">
    <source>
        <dbReference type="ARBA" id="ARBA00022825"/>
    </source>
</evidence>
<name>A0A8S3VZY7_PARAO</name>
<dbReference type="SMART" id="SM00020">
    <property type="entry name" value="Tryp_SPc"/>
    <property type="match status" value="1"/>
</dbReference>
<dbReference type="InterPro" id="IPR050430">
    <property type="entry name" value="Peptidase_S1"/>
</dbReference>
<keyword evidence="1" id="KW-0645">Protease</keyword>
<accession>A0A8S3VZY7</accession>
<comment type="caution">
    <text evidence="6">The sequence shown here is derived from an EMBL/GenBank/DDBJ whole genome shotgun (WGS) entry which is preliminary data.</text>
</comment>
<dbReference type="EMBL" id="CAJQZP010000008">
    <property type="protein sequence ID" value="CAG4931380.1"/>
    <property type="molecule type" value="Genomic_DNA"/>
</dbReference>
<dbReference type="OrthoDB" id="6380398at2759"/>
<evidence type="ECO:0000259" key="5">
    <source>
        <dbReference type="PROSITE" id="PS50240"/>
    </source>
</evidence>
<evidence type="ECO:0000256" key="4">
    <source>
        <dbReference type="ARBA" id="ARBA00023157"/>
    </source>
</evidence>
<evidence type="ECO:0000313" key="7">
    <source>
        <dbReference type="Proteomes" id="UP000691718"/>
    </source>
</evidence>
<keyword evidence="2" id="KW-0378">Hydrolase</keyword>
<reference evidence="6" key="1">
    <citation type="submission" date="2021-04" db="EMBL/GenBank/DDBJ databases">
        <authorList>
            <person name="Tunstrom K."/>
        </authorList>
    </citation>
    <scope>NUCLEOTIDE SEQUENCE</scope>
</reference>
<dbReference type="Pfam" id="PF00089">
    <property type="entry name" value="Trypsin"/>
    <property type="match status" value="1"/>
</dbReference>
<proteinExistence type="predicted"/>
<protein>
    <submittedName>
        <fullName evidence="6">(apollo) hypothetical protein</fullName>
    </submittedName>
</protein>
<dbReference type="Proteomes" id="UP000691718">
    <property type="component" value="Unassembled WGS sequence"/>
</dbReference>
<gene>
    <name evidence="6" type="ORF">PAPOLLO_LOCUS373</name>
</gene>
<dbReference type="AlphaFoldDB" id="A0A8S3VZY7"/>
<dbReference type="PROSITE" id="PS50240">
    <property type="entry name" value="TRYPSIN_DOM"/>
    <property type="match status" value="1"/>
</dbReference>
<evidence type="ECO:0000256" key="1">
    <source>
        <dbReference type="ARBA" id="ARBA00022670"/>
    </source>
</evidence>
<evidence type="ECO:0000256" key="2">
    <source>
        <dbReference type="ARBA" id="ARBA00022801"/>
    </source>
</evidence>